<organism evidence="6 7">
    <name type="scientific">Lentihominibacter hominis</name>
    <dbReference type="NCBI Taxonomy" id="2763645"/>
    <lineage>
        <taxon>Bacteria</taxon>
        <taxon>Bacillati</taxon>
        <taxon>Bacillota</taxon>
        <taxon>Clostridia</taxon>
        <taxon>Peptostreptococcales</taxon>
        <taxon>Anaerovoracaceae</taxon>
        <taxon>Lentihominibacter</taxon>
    </lineage>
</organism>
<evidence type="ECO:0000256" key="3">
    <source>
        <dbReference type="ARBA" id="ARBA00022989"/>
    </source>
</evidence>
<keyword evidence="3 5" id="KW-1133">Transmembrane helix</keyword>
<feature type="transmembrane region" description="Helical" evidence="5">
    <location>
        <begin position="268"/>
        <end position="290"/>
    </location>
</feature>
<evidence type="ECO:0000256" key="1">
    <source>
        <dbReference type="ARBA" id="ARBA00004141"/>
    </source>
</evidence>
<feature type="transmembrane region" description="Helical" evidence="5">
    <location>
        <begin position="58"/>
        <end position="76"/>
    </location>
</feature>
<sequence>MTDHRDTFSTYSPAVNFMFFAGAVVMGMFLIHPLFLVCSVILSLSYCFIVNGKKTIKLAIGLIPVFFAVSLLNPVFNTDGVKILFTYFAGRPYTWEALCYGMAIGAMFITIMLWFACYNKVMTSDKFMYIFSHMIPSVSLVLTMVLRLIPGYSRRLMQIYWARRCTGKSGEGMYMSKRLREGMTIVSALATWSLEGGVITADSMKSRGYGCGRRSSFSNYSFEVRDKIMVIFMAVLMSAVAVSCWLGAADVVYTPDIFISSLSSFESAVGMGSYCIFLFIPTGVNIMEAVKWRILKSKI</sequence>
<reference evidence="6" key="1">
    <citation type="submission" date="2020-08" db="EMBL/GenBank/DDBJ databases">
        <title>Genome public.</title>
        <authorList>
            <person name="Liu C."/>
            <person name="Sun Q."/>
        </authorList>
    </citation>
    <scope>NUCLEOTIDE SEQUENCE</scope>
    <source>
        <strain evidence="6">NSJ-24</strain>
    </source>
</reference>
<keyword evidence="4 5" id="KW-0472">Membrane</keyword>
<dbReference type="GO" id="GO:0005886">
    <property type="term" value="C:plasma membrane"/>
    <property type="evidence" value="ECO:0007669"/>
    <property type="project" value="UniProtKB-ARBA"/>
</dbReference>
<keyword evidence="2 5" id="KW-0812">Transmembrane</keyword>
<dbReference type="AlphaFoldDB" id="A0A926E715"/>
<dbReference type="CDD" id="cd16914">
    <property type="entry name" value="EcfT"/>
    <property type="match status" value="1"/>
</dbReference>
<feature type="transmembrane region" description="Helical" evidence="5">
    <location>
        <begin position="228"/>
        <end position="248"/>
    </location>
</feature>
<comment type="caution">
    <text evidence="6">The sequence shown here is derived from an EMBL/GenBank/DDBJ whole genome shotgun (WGS) entry which is preliminary data.</text>
</comment>
<proteinExistence type="predicted"/>
<protein>
    <submittedName>
        <fullName evidence="6">Energy-coupling factor transporter transmembrane protein EcfT</fullName>
    </submittedName>
</protein>
<dbReference type="RefSeq" id="WP_187524867.1">
    <property type="nucleotide sequence ID" value="NZ_JACRTA010000001.1"/>
</dbReference>
<keyword evidence="7" id="KW-1185">Reference proteome</keyword>
<evidence type="ECO:0000256" key="4">
    <source>
        <dbReference type="ARBA" id="ARBA00023136"/>
    </source>
</evidence>
<evidence type="ECO:0000256" key="2">
    <source>
        <dbReference type="ARBA" id="ARBA00022692"/>
    </source>
</evidence>
<evidence type="ECO:0000313" key="6">
    <source>
        <dbReference type="EMBL" id="MBC8567490.1"/>
    </source>
</evidence>
<feature type="transmembrane region" description="Helical" evidence="5">
    <location>
        <begin position="97"/>
        <end position="115"/>
    </location>
</feature>
<comment type="subcellular location">
    <subcellularLocation>
        <location evidence="1">Membrane</location>
        <topology evidence="1">Multi-pass membrane protein</topology>
    </subcellularLocation>
</comment>
<dbReference type="InterPro" id="IPR003339">
    <property type="entry name" value="ABC/ECF_trnsptr_transmembrane"/>
</dbReference>
<feature type="transmembrane region" description="Helical" evidence="5">
    <location>
        <begin position="20"/>
        <end position="46"/>
    </location>
</feature>
<dbReference type="Proteomes" id="UP000610862">
    <property type="component" value="Unassembled WGS sequence"/>
</dbReference>
<dbReference type="EMBL" id="JACRTA010000001">
    <property type="protein sequence ID" value="MBC8567490.1"/>
    <property type="molecule type" value="Genomic_DNA"/>
</dbReference>
<feature type="transmembrane region" description="Helical" evidence="5">
    <location>
        <begin position="127"/>
        <end position="149"/>
    </location>
</feature>
<accession>A0A926E715</accession>
<evidence type="ECO:0000313" key="7">
    <source>
        <dbReference type="Proteomes" id="UP000610862"/>
    </source>
</evidence>
<name>A0A926E715_9FIRM</name>
<gene>
    <name evidence="6" type="ORF">H8692_01785</name>
</gene>
<evidence type="ECO:0000256" key="5">
    <source>
        <dbReference type="SAM" id="Phobius"/>
    </source>
</evidence>